<feature type="domain" description="DUF4439" evidence="2">
    <location>
        <begin position="36"/>
        <end position="171"/>
    </location>
</feature>
<evidence type="ECO:0000313" key="3">
    <source>
        <dbReference type="EMBL" id="AOS62646.1"/>
    </source>
</evidence>
<dbReference type="CDD" id="cd00657">
    <property type="entry name" value="Ferritin_like"/>
    <property type="match status" value="1"/>
</dbReference>
<evidence type="ECO:0000313" key="4">
    <source>
        <dbReference type="Proteomes" id="UP000095210"/>
    </source>
</evidence>
<dbReference type="RefSeq" id="WP_084642768.1">
    <property type="nucleotide sequence ID" value="NZ_CP014859.1"/>
</dbReference>
<dbReference type="InterPro" id="IPR009078">
    <property type="entry name" value="Ferritin-like_SF"/>
</dbReference>
<evidence type="ECO:0000256" key="1">
    <source>
        <dbReference type="SAM" id="MobiDB-lite"/>
    </source>
</evidence>
<proteinExistence type="predicted"/>
<keyword evidence="4" id="KW-1185">Reference proteome</keyword>
<dbReference type="Pfam" id="PF14530">
    <property type="entry name" value="DUF4439"/>
    <property type="match status" value="1"/>
</dbReference>
<gene>
    <name evidence="3" type="ORF">TL08_09155</name>
</gene>
<protein>
    <submittedName>
        <fullName evidence="3">DUF4439 family protein</fullName>
    </submittedName>
</protein>
<dbReference type="SUPFAM" id="SSF47240">
    <property type="entry name" value="Ferritin-like"/>
    <property type="match status" value="1"/>
</dbReference>
<dbReference type="Proteomes" id="UP000095210">
    <property type="component" value="Chromosome"/>
</dbReference>
<dbReference type="EMBL" id="CP014859">
    <property type="protein sequence ID" value="AOS62646.1"/>
    <property type="molecule type" value="Genomic_DNA"/>
</dbReference>
<dbReference type="Gene3D" id="1.20.1260.10">
    <property type="match status" value="1"/>
</dbReference>
<dbReference type="InterPro" id="IPR029447">
    <property type="entry name" value="DUF4439"/>
</dbReference>
<reference evidence="4" key="1">
    <citation type="submission" date="2016-03" db="EMBL/GenBank/DDBJ databases">
        <title>Complete genome sequence of the type strain Actinoalloteichus hymeniacidonis DSM 45092.</title>
        <authorList>
            <person name="Schaffert L."/>
            <person name="Albersmeier A."/>
            <person name="Winkler A."/>
            <person name="Kalinowski J."/>
            <person name="Zotchev S."/>
            <person name="Ruckert C."/>
        </authorList>
    </citation>
    <scope>NUCLEOTIDE SEQUENCE [LARGE SCALE GENOMIC DNA]</scope>
    <source>
        <strain evidence="4">HPA177(T) (DSM 45092(T))</strain>
    </source>
</reference>
<dbReference type="InterPro" id="IPR012347">
    <property type="entry name" value="Ferritin-like"/>
</dbReference>
<organism evidence="3 4">
    <name type="scientific">Actinoalloteichus hymeniacidonis</name>
    <dbReference type="NCBI Taxonomy" id="340345"/>
    <lineage>
        <taxon>Bacteria</taxon>
        <taxon>Bacillati</taxon>
        <taxon>Actinomycetota</taxon>
        <taxon>Actinomycetes</taxon>
        <taxon>Pseudonocardiales</taxon>
        <taxon>Pseudonocardiaceae</taxon>
        <taxon>Actinoalloteichus</taxon>
    </lineage>
</organism>
<evidence type="ECO:0000259" key="2">
    <source>
        <dbReference type="Pfam" id="PF14530"/>
    </source>
</evidence>
<dbReference type="KEGG" id="ahm:TL08_09155"/>
<name>A0AAC9HPI5_9PSEU</name>
<feature type="region of interest" description="Disordered" evidence="1">
    <location>
        <begin position="1"/>
        <end position="25"/>
    </location>
</feature>
<sequence>MIDRVPRATAGDDPTTEETSGSNEATLDLGDAVESVQQALGAEHAAVWAYGLAAAFTDASVAEALAEGTRIHTDRRDLVETALRAQGTDPAPTEAAYQPPEPVTDHASAVAMLVLTESDCAAGWRAVLERAQEPELRGITLEMLTDAALRATRWRRVAGQTPSTVPFPGSPS</sequence>
<accession>A0AAC9HPI5</accession>
<dbReference type="AlphaFoldDB" id="A0AAC9HPI5"/>